<evidence type="ECO:0000256" key="2">
    <source>
        <dbReference type="ARBA" id="ARBA00022723"/>
    </source>
</evidence>
<evidence type="ECO:0000259" key="7">
    <source>
        <dbReference type="PROSITE" id="PS51471"/>
    </source>
</evidence>
<dbReference type="GO" id="GO:0005506">
    <property type="term" value="F:iron ion binding"/>
    <property type="evidence" value="ECO:0007669"/>
    <property type="project" value="InterPro"/>
</dbReference>
<protein>
    <submittedName>
        <fullName evidence="8">Oxygenase</fullName>
    </submittedName>
</protein>
<dbReference type="Pfam" id="PF13640">
    <property type="entry name" value="2OG-FeII_Oxy_3"/>
    <property type="match status" value="1"/>
</dbReference>
<name>A0A0L1KFA9_9SPHN</name>
<keyword evidence="6" id="KW-0408">Iron</keyword>
<dbReference type="PANTHER" id="PTHR10869">
    <property type="entry name" value="PROLYL 4-HYDROXYLASE ALPHA SUBUNIT"/>
    <property type="match status" value="1"/>
</dbReference>
<comment type="cofactor">
    <cofactor evidence="1">
        <name>L-ascorbate</name>
        <dbReference type="ChEBI" id="CHEBI:38290"/>
    </cofactor>
</comment>
<sequence>MGSENRKPASYTQFSFAVVVGSSRAIVFPMIRPGESSADTLLNHRGIQRVPSDRIELFQLREFIDGDLRTELIRLIEHDRRPSTLADAGEDRYFRTSETCDLDAGEPCVRALEDKLAALNGIDPAYGEPLQGQRYDVGQEFKPHCDYFNRGGTDWDKYCSVAGQRTWTFMIYLNDVEAGGATRFRVIGKTFQPEAGKLLCWNNRRPDGTENPATLHHGMKVRKGRKYVITKWYREKPWGW</sequence>
<dbReference type="STRING" id="1306953.J121_369"/>
<evidence type="ECO:0000256" key="3">
    <source>
        <dbReference type="ARBA" id="ARBA00022896"/>
    </source>
</evidence>
<dbReference type="PANTHER" id="PTHR10869:SF246">
    <property type="entry name" value="TRANSMEMBRANE PROLYL 4-HYDROXYLASE"/>
    <property type="match status" value="1"/>
</dbReference>
<keyword evidence="3" id="KW-0847">Vitamin C</keyword>
<dbReference type="Proteomes" id="UP000037446">
    <property type="component" value="Unassembled WGS sequence"/>
</dbReference>
<proteinExistence type="predicted"/>
<dbReference type="GO" id="GO:0031418">
    <property type="term" value="F:L-ascorbic acid binding"/>
    <property type="evidence" value="ECO:0007669"/>
    <property type="project" value="UniProtKB-KW"/>
</dbReference>
<gene>
    <name evidence="8" type="ORF">J121_369</name>
</gene>
<accession>A0A0L1KFA9</accession>
<evidence type="ECO:0000313" key="8">
    <source>
        <dbReference type="EMBL" id="KNH02586.1"/>
    </source>
</evidence>
<dbReference type="GO" id="GO:0004656">
    <property type="term" value="F:procollagen-proline 4-dioxygenase activity"/>
    <property type="evidence" value="ECO:0007669"/>
    <property type="project" value="TreeGrafter"/>
</dbReference>
<dbReference type="Gene3D" id="2.60.120.620">
    <property type="entry name" value="q2cbj1_9rhob like domain"/>
    <property type="match status" value="1"/>
</dbReference>
<keyword evidence="5" id="KW-0560">Oxidoreductase</keyword>
<dbReference type="EMBL" id="JYNE01000022">
    <property type="protein sequence ID" value="KNH02586.1"/>
    <property type="molecule type" value="Genomic_DNA"/>
</dbReference>
<dbReference type="InterPro" id="IPR045054">
    <property type="entry name" value="P4HA-like"/>
</dbReference>
<dbReference type="PROSITE" id="PS51471">
    <property type="entry name" value="FE2OG_OXY"/>
    <property type="match status" value="1"/>
</dbReference>
<dbReference type="InterPro" id="IPR044862">
    <property type="entry name" value="Pro_4_hyd_alph_FE2OG_OXY"/>
</dbReference>
<evidence type="ECO:0000256" key="4">
    <source>
        <dbReference type="ARBA" id="ARBA00022964"/>
    </source>
</evidence>
<evidence type="ECO:0000256" key="6">
    <source>
        <dbReference type="ARBA" id="ARBA00023004"/>
    </source>
</evidence>
<dbReference type="InterPro" id="IPR006620">
    <property type="entry name" value="Pro_4_hyd_alph"/>
</dbReference>
<dbReference type="AlphaFoldDB" id="A0A0L1KFA9"/>
<evidence type="ECO:0000313" key="9">
    <source>
        <dbReference type="Proteomes" id="UP000037446"/>
    </source>
</evidence>
<dbReference type="PATRIC" id="fig|1306953.7.peg.371"/>
<reference evidence="8" key="1">
    <citation type="submission" date="2015-02" db="EMBL/GenBank/DDBJ databases">
        <authorList>
            <person name="Chooi Y.-H."/>
        </authorList>
    </citation>
    <scope>NUCLEOTIDE SEQUENCE [LARGE SCALE GENOMIC DNA]</scope>
    <source>
        <strain evidence="8">LAMA 915</strain>
    </source>
</reference>
<organism evidence="8 9">
    <name type="scientific">Qipengyuania citrea LAMA 915</name>
    <dbReference type="NCBI Taxonomy" id="1306953"/>
    <lineage>
        <taxon>Bacteria</taxon>
        <taxon>Pseudomonadati</taxon>
        <taxon>Pseudomonadota</taxon>
        <taxon>Alphaproteobacteria</taxon>
        <taxon>Sphingomonadales</taxon>
        <taxon>Erythrobacteraceae</taxon>
        <taxon>Qipengyuania</taxon>
    </lineage>
</organism>
<evidence type="ECO:0000256" key="1">
    <source>
        <dbReference type="ARBA" id="ARBA00001961"/>
    </source>
</evidence>
<dbReference type="InterPro" id="IPR005123">
    <property type="entry name" value="Oxoglu/Fe-dep_dioxygenase_dom"/>
</dbReference>
<evidence type="ECO:0000256" key="5">
    <source>
        <dbReference type="ARBA" id="ARBA00023002"/>
    </source>
</evidence>
<feature type="domain" description="Fe2OG dioxygenase" evidence="7">
    <location>
        <begin position="126"/>
        <end position="235"/>
    </location>
</feature>
<keyword evidence="2" id="KW-0479">Metal-binding</keyword>
<comment type="caution">
    <text evidence="8">The sequence shown here is derived from an EMBL/GenBank/DDBJ whole genome shotgun (WGS) entry which is preliminary data.</text>
</comment>
<dbReference type="SMART" id="SM00702">
    <property type="entry name" value="P4Hc"/>
    <property type="match status" value="1"/>
</dbReference>
<keyword evidence="4" id="KW-0223">Dioxygenase</keyword>